<evidence type="ECO:0000256" key="10">
    <source>
        <dbReference type="RuleBase" id="RU003761"/>
    </source>
</evidence>
<evidence type="ECO:0000256" key="4">
    <source>
        <dbReference type="ARBA" id="ARBA00022741"/>
    </source>
</evidence>
<sequence>MPIIKKSGIITLCGRPNVGKSTLINTLVGEKVAIVTNKPQTTRNRICGILTRGESQFVFVDTPGLHKARTRLGDYMVNVVRESVADVDAVALLVEPIPNIGEPEAQLIARVKTLGCPAVLVINKGDTLERKDKLLEVIQLYSQEHDFQAVVPISAKTGEGVEELLGVLEGFLPDGPQLFPEDMTSDQPERQMMGEILREKLLLSLDKEIPHGTAVEITRFVEREDEVIEVEATIYCEKNSHKGIIIGKGGAMLKKISTLARQDMERFMGTKVYLQTWVKVKENWRDNPAAIQNFGYHQD</sequence>
<dbReference type="GO" id="GO:0005829">
    <property type="term" value="C:cytosol"/>
    <property type="evidence" value="ECO:0007669"/>
    <property type="project" value="TreeGrafter"/>
</dbReference>
<dbReference type="EMBL" id="JACOPO010000001">
    <property type="protein sequence ID" value="MBC5721711.1"/>
    <property type="molecule type" value="Genomic_DNA"/>
</dbReference>
<evidence type="ECO:0000256" key="7">
    <source>
        <dbReference type="ARBA" id="ARBA00023136"/>
    </source>
</evidence>
<feature type="binding site" evidence="8">
    <location>
        <begin position="14"/>
        <end position="21"/>
    </location>
    <ligand>
        <name>GTP</name>
        <dbReference type="ChEBI" id="CHEBI:37565"/>
    </ligand>
</feature>
<dbReference type="CDD" id="cd04163">
    <property type="entry name" value="Era"/>
    <property type="match status" value="1"/>
</dbReference>
<keyword evidence="8" id="KW-0963">Cytoplasm</keyword>
<dbReference type="PROSITE" id="PS51713">
    <property type="entry name" value="G_ERA"/>
    <property type="match status" value="1"/>
</dbReference>
<feature type="binding site" evidence="8">
    <location>
        <begin position="61"/>
        <end position="65"/>
    </location>
    <ligand>
        <name>GTP</name>
        <dbReference type="ChEBI" id="CHEBI:37565"/>
    </ligand>
</feature>
<dbReference type="InterPro" id="IPR006073">
    <property type="entry name" value="GTP-bd"/>
</dbReference>
<organism evidence="13 14">
    <name type="scientific">Flintibacter hominis</name>
    <dbReference type="NCBI Taxonomy" id="2763048"/>
    <lineage>
        <taxon>Bacteria</taxon>
        <taxon>Bacillati</taxon>
        <taxon>Bacillota</taxon>
        <taxon>Clostridia</taxon>
        <taxon>Eubacteriales</taxon>
        <taxon>Flintibacter</taxon>
    </lineage>
</organism>
<keyword evidence="3 8" id="KW-0690">Ribosome biogenesis</keyword>
<gene>
    <name evidence="8 13" type="primary">era</name>
    <name evidence="13" type="ORF">H8S11_02585</name>
</gene>
<dbReference type="GO" id="GO:0005886">
    <property type="term" value="C:plasma membrane"/>
    <property type="evidence" value="ECO:0007669"/>
    <property type="project" value="UniProtKB-SubCell"/>
</dbReference>
<reference evidence="13" key="1">
    <citation type="submission" date="2020-08" db="EMBL/GenBank/DDBJ databases">
        <title>Genome public.</title>
        <authorList>
            <person name="Liu C."/>
            <person name="Sun Q."/>
        </authorList>
    </citation>
    <scope>NUCLEOTIDE SEQUENCE</scope>
    <source>
        <strain evidence="13">NSJ-23</strain>
    </source>
</reference>
<dbReference type="NCBIfam" id="TIGR00436">
    <property type="entry name" value="era"/>
    <property type="match status" value="1"/>
</dbReference>
<dbReference type="SUPFAM" id="SSF54814">
    <property type="entry name" value="Prokaryotic type KH domain (KH-domain type II)"/>
    <property type="match status" value="1"/>
</dbReference>
<dbReference type="InterPro" id="IPR005225">
    <property type="entry name" value="Small_GTP-bd"/>
</dbReference>
<dbReference type="Proteomes" id="UP000628736">
    <property type="component" value="Unassembled WGS sequence"/>
</dbReference>
<feature type="region of interest" description="G3" evidence="9">
    <location>
        <begin position="61"/>
        <end position="64"/>
    </location>
</feature>
<proteinExistence type="inferred from homology"/>
<feature type="region of interest" description="G1" evidence="9">
    <location>
        <begin position="14"/>
        <end position="21"/>
    </location>
</feature>
<dbReference type="GO" id="GO:0005525">
    <property type="term" value="F:GTP binding"/>
    <property type="evidence" value="ECO:0007669"/>
    <property type="project" value="UniProtKB-UniRule"/>
</dbReference>
<dbReference type="NCBIfam" id="TIGR00231">
    <property type="entry name" value="small_GTP"/>
    <property type="match status" value="1"/>
</dbReference>
<keyword evidence="5 8" id="KW-0694">RNA-binding</keyword>
<feature type="region of interest" description="G5" evidence="9">
    <location>
        <begin position="153"/>
        <end position="155"/>
    </location>
</feature>
<evidence type="ECO:0000313" key="14">
    <source>
        <dbReference type="Proteomes" id="UP000628736"/>
    </source>
</evidence>
<comment type="subcellular location">
    <subcellularLocation>
        <location evidence="8">Cytoplasm</location>
    </subcellularLocation>
    <subcellularLocation>
        <location evidence="8">Cell membrane</location>
        <topology evidence="8">Peripheral membrane protein</topology>
    </subcellularLocation>
</comment>
<dbReference type="HAMAP" id="MF_00367">
    <property type="entry name" value="GTPase_Era"/>
    <property type="match status" value="1"/>
</dbReference>
<name>A0A8J6IZI7_9FIRM</name>
<feature type="binding site" evidence="8">
    <location>
        <begin position="123"/>
        <end position="126"/>
    </location>
    <ligand>
        <name>GTP</name>
        <dbReference type="ChEBI" id="CHEBI:37565"/>
    </ligand>
</feature>
<protein>
    <recommendedName>
        <fullName evidence="2 8">GTPase Era</fullName>
    </recommendedName>
</protein>
<comment type="caution">
    <text evidence="13">The sequence shown here is derived from an EMBL/GenBank/DDBJ whole genome shotgun (WGS) entry which is preliminary data.</text>
</comment>
<dbReference type="Gene3D" id="3.30.300.20">
    <property type="match status" value="1"/>
</dbReference>
<dbReference type="AlphaFoldDB" id="A0A8J6IZI7"/>
<keyword evidence="8" id="KW-0699">rRNA-binding</keyword>
<dbReference type="GO" id="GO:0043024">
    <property type="term" value="F:ribosomal small subunit binding"/>
    <property type="evidence" value="ECO:0007669"/>
    <property type="project" value="TreeGrafter"/>
</dbReference>
<dbReference type="InterPro" id="IPR015946">
    <property type="entry name" value="KH_dom-like_a/b"/>
</dbReference>
<comment type="function">
    <text evidence="8">An essential GTPase that binds both GDP and GTP, with rapid nucleotide exchange. Plays a role in 16S rRNA processing and 30S ribosomal subunit biogenesis and possibly also in cell cycle regulation and energy metabolism.</text>
</comment>
<dbReference type="FunFam" id="3.40.50.300:FF:000094">
    <property type="entry name" value="GTPase Era"/>
    <property type="match status" value="1"/>
</dbReference>
<dbReference type="GO" id="GO:0000028">
    <property type="term" value="P:ribosomal small subunit assembly"/>
    <property type="evidence" value="ECO:0007669"/>
    <property type="project" value="TreeGrafter"/>
</dbReference>
<dbReference type="SUPFAM" id="SSF52540">
    <property type="entry name" value="P-loop containing nucleoside triphosphate hydrolases"/>
    <property type="match status" value="1"/>
</dbReference>
<dbReference type="Gene3D" id="3.40.50.300">
    <property type="entry name" value="P-loop containing nucleotide triphosphate hydrolases"/>
    <property type="match status" value="1"/>
</dbReference>
<evidence type="ECO:0000256" key="9">
    <source>
        <dbReference type="PROSITE-ProRule" id="PRU01050"/>
    </source>
</evidence>
<dbReference type="InterPro" id="IPR005662">
    <property type="entry name" value="GTPase_Era-like"/>
</dbReference>
<accession>A0A8J6IZI7</accession>
<feature type="region of interest" description="G4" evidence="9">
    <location>
        <begin position="123"/>
        <end position="126"/>
    </location>
</feature>
<comment type="subunit">
    <text evidence="8">Monomer.</text>
</comment>
<evidence type="ECO:0000313" key="13">
    <source>
        <dbReference type="EMBL" id="MBC5721711.1"/>
    </source>
</evidence>
<evidence type="ECO:0000256" key="8">
    <source>
        <dbReference type="HAMAP-Rule" id="MF_00367"/>
    </source>
</evidence>
<dbReference type="InterPro" id="IPR030388">
    <property type="entry name" value="G_ERA_dom"/>
</dbReference>
<dbReference type="NCBIfam" id="NF000908">
    <property type="entry name" value="PRK00089.1"/>
    <property type="match status" value="1"/>
</dbReference>
<dbReference type="PANTHER" id="PTHR42698">
    <property type="entry name" value="GTPASE ERA"/>
    <property type="match status" value="1"/>
</dbReference>
<dbReference type="InterPro" id="IPR027417">
    <property type="entry name" value="P-loop_NTPase"/>
</dbReference>
<dbReference type="InterPro" id="IPR009019">
    <property type="entry name" value="KH_sf_prok-type"/>
</dbReference>
<dbReference type="Pfam" id="PF01926">
    <property type="entry name" value="MMR_HSR1"/>
    <property type="match status" value="1"/>
</dbReference>
<evidence type="ECO:0000259" key="11">
    <source>
        <dbReference type="PROSITE" id="PS50823"/>
    </source>
</evidence>
<dbReference type="GO" id="GO:0003924">
    <property type="term" value="F:GTPase activity"/>
    <property type="evidence" value="ECO:0007669"/>
    <property type="project" value="UniProtKB-UniRule"/>
</dbReference>
<dbReference type="InterPro" id="IPR004044">
    <property type="entry name" value="KH_dom_type_2"/>
</dbReference>
<evidence type="ECO:0000256" key="2">
    <source>
        <dbReference type="ARBA" id="ARBA00020484"/>
    </source>
</evidence>
<keyword evidence="8" id="KW-1003">Cell membrane</keyword>
<keyword evidence="7 8" id="KW-0472">Membrane</keyword>
<evidence type="ECO:0000256" key="1">
    <source>
        <dbReference type="ARBA" id="ARBA00007921"/>
    </source>
</evidence>
<evidence type="ECO:0000256" key="5">
    <source>
        <dbReference type="ARBA" id="ARBA00022884"/>
    </source>
</evidence>
<feature type="domain" description="Era-type G" evidence="12">
    <location>
        <begin position="6"/>
        <end position="174"/>
    </location>
</feature>
<feature type="region of interest" description="G2" evidence="9">
    <location>
        <begin position="40"/>
        <end position="44"/>
    </location>
</feature>
<dbReference type="RefSeq" id="WP_186852078.1">
    <property type="nucleotide sequence ID" value="NZ_JACOPO010000001.1"/>
</dbReference>
<dbReference type="CDD" id="cd22534">
    <property type="entry name" value="KH-II_Era"/>
    <property type="match status" value="1"/>
</dbReference>
<dbReference type="Pfam" id="PF07650">
    <property type="entry name" value="KH_2"/>
    <property type="match status" value="1"/>
</dbReference>
<dbReference type="PROSITE" id="PS50823">
    <property type="entry name" value="KH_TYPE_2"/>
    <property type="match status" value="1"/>
</dbReference>
<evidence type="ECO:0000259" key="12">
    <source>
        <dbReference type="PROSITE" id="PS51713"/>
    </source>
</evidence>
<feature type="domain" description="KH type-2" evidence="11">
    <location>
        <begin position="205"/>
        <end position="282"/>
    </location>
</feature>
<comment type="similarity">
    <text evidence="1 8 9 10">Belongs to the TRAFAC class TrmE-Era-EngA-EngB-Septin-like GTPase superfamily. Era GTPase family.</text>
</comment>
<dbReference type="GO" id="GO:0070181">
    <property type="term" value="F:small ribosomal subunit rRNA binding"/>
    <property type="evidence" value="ECO:0007669"/>
    <property type="project" value="UniProtKB-UniRule"/>
</dbReference>
<dbReference type="FunFam" id="3.30.300.20:FF:000003">
    <property type="entry name" value="GTPase Era"/>
    <property type="match status" value="1"/>
</dbReference>
<evidence type="ECO:0000256" key="3">
    <source>
        <dbReference type="ARBA" id="ARBA00022517"/>
    </source>
</evidence>
<evidence type="ECO:0000256" key="6">
    <source>
        <dbReference type="ARBA" id="ARBA00023134"/>
    </source>
</evidence>
<dbReference type="PANTHER" id="PTHR42698:SF1">
    <property type="entry name" value="GTPASE ERA, MITOCHONDRIAL"/>
    <property type="match status" value="1"/>
</dbReference>
<keyword evidence="4 8" id="KW-0547">Nucleotide-binding</keyword>
<keyword evidence="6 8" id="KW-0342">GTP-binding</keyword>
<keyword evidence="14" id="KW-1185">Reference proteome</keyword>